<name>A0A1H5R7V3_9PSEU</name>
<feature type="transmembrane region" description="Helical" evidence="1">
    <location>
        <begin position="21"/>
        <end position="39"/>
    </location>
</feature>
<evidence type="ECO:0000313" key="3">
    <source>
        <dbReference type="Proteomes" id="UP000198878"/>
    </source>
</evidence>
<dbReference type="EMBL" id="FNUJ01000007">
    <property type="protein sequence ID" value="SEF34472.1"/>
    <property type="molecule type" value="Genomic_DNA"/>
</dbReference>
<protein>
    <submittedName>
        <fullName evidence="2">Uncharacterized protein</fullName>
    </submittedName>
</protein>
<keyword evidence="1" id="KW-0812">Transmembrane</keyword>
<dbReference type="Proteomes" id="UP000198878">
    <property type="component" value="Unassembled WGS sequence"/>
</dbReference>
<feature type="transmembrane region" description="Helical" evidence="1">
    <location>
        <begin position="45"/>
        <end position="66"/>
    </location>
</feature>
<dbReference type="STRING" id="218821.SAMN05421837_107404"/>
<reference evidence="3" key="1">
    <citation type="submission" date="2016-10" db="EMBL/GenBank/DDBJ databases">
        <authorList>
            <person name="Varghese N."/>
            <person name="Submissions S."/>
        </authorList>
    </citation>
    <scope>NUCLEOTIDE SEQUENCE [LARGE SCALE GENOMIC DNA]</scope>
    <source>
        <strain evidence="3">DSM 44654</strain>
    </source>
</reference>
<sequence length="145" mass="15717">MSRARAACRRVLTAVFSRATMWSLLTVSFGGVLMTWLVWANPHPTGLPIGAASTTFLFLFGIAVLLEVESRTRKLRAASAPAPDPRVVVPIICRYHGVFLGMHTWIAIAPIAAGELRKVRIAVGMVADEATDSPERLDVVVHAVQ</sequence>
<keyword evidence="1" id="KW-1133">Transmembrane helix</keyword>
<keyword evidence="1" id="KW-0472">Membrane</keyword>
<accession>A0A1H5R7V3</accession>
<organism evidence="2 3">
    <name type="scientific">Amycolatopsis pretoriensis</name>
    <dbReference type="NCBI Taxonomy" id="218821"/>
    <lineage>
        <taxon>Bacteria</taxon>
        <taxon>Bacillati</taxon>
        <taxon>Actinomycetota</taxon>
        <taxon>Actinomycetes</taxon>
        <taxon>Pseudonocardiales</taxon>
        <taxon>Pseudonocardiaceae</taxon>
        <taxon>Amycolatopsis</taxon>
    </lineage>
</organism>
<dbReference type="AlphaFoldDB" id="A0A1H5R7V3"/>
<gene>
    <name evidence="2" type="ORF">SAMN05421837_107404</name>
</gene>
<proteinExistence type="predicted"/>
<keyword evidence="3" id="KW-1185">Reference proteome</keyword>
<evidence type="ECO:0000313" key="2">
    <source>
        <dbReference type="EMBL" id="SEF34472.1"/>
    </source>
</evidence>
<evidence type="ECO:0000256" key="1">
    <source>
        <dbReference type="SAM" id="Phobius"/>
    </source>
</evidence>